<dbReference type="InterPro" id="IPR058031">
    <property type="entry name" value="AAA_lid_NorR"/>
</dbReference>
<evidence type="ECO:0000256" key="4">
    <source>
        <dbReference type="ARBA" id="ARBA00023163"/>
    </source>
</evidence>
<dbReference type="Pfam" id="PF02954">
    <property type="entry name" value="HTH_8"/>
    <property type="match status" value="1"/>
</dbReference>
<keyword evidence="3" id="KW-0805">Transcription regulation</keyword>
<dbReference type="InterPro" id="IPR025944">
    <property type="entry name" value="Sigma_54_int_dom_CS"/>
</dbReference>
<name>A0AAW5JUG8_9FIRM</name>
<dbReference type="SUPFAM" id="SSF46689">
    <property type="entry name" value="Homeodomain-like"/>
    <property type="match status" value="1"/>
</dbReference>
<feature type="non-terminal residue" evidence="6">
    <location>
        <position position="1"/>
    </location>
</feature>
<dbReference type="Pfam" id="PF25601">
    <property type="entry name" value="AAA_lid_14"/>
    <property type="match status" value="1"/>
</dbReference>
<dbReference type="InterPro" id="IPR002078">
    <property type="entry name" value="Sigma_54_int"/>
</dbReference>
<dbReference type="GO" id="GO:0006355">
    <property type="term" value="P:regulation of DNA-templated transcription"/>
    <property type="evidence" value="ECO:0007669"/>
    <property type="project" value="InterPro"/>
</dbReference>
<evidence type="ECO:0000313" key="6">
    <source>
        <dbReference type="EMBL" id="MCQ4772060.1"/>
    </source>
</evidence>
<evidence type="ECO:0000259" key="5">
    <source>
        <dbReference type="PROSITE" id="PS50045"/>
    </source>
</evidence>
<dbReference type="PROSITE" id="PS00688">
    <property type="entry name" value="SIGMA54_INTERACT_3"/>
    <property type="match status" value="1"/>
</dbReference>
<dbReference type="Gene3D" id="1.10.10.60">
    <property type="entry name" value="Homeodomain-like"/>
    <property type="match status" value="1"/>
</dbReference>
<dbReference type="InterPro" id="IPR002197">
    <property type="entry name" value="HTH_Fis"/>
</dbReference>
<dbReference type="Proteomes" id="UP001204562">
    <property type="component" value="Unassembled WGS sequence"/>
</dbReference>
<keyword evidence="4" id="KW-0804">Transcription</keyword>
<sequence>YSWPGNVRELRNVIEQYVLTGSENAFSFDGAFCKEVNSHNVSQDTCTLNEGETLKETVARFEEGYLRKTLERCQGNVSAAAKSRRE</sequence>
<evidence type="ECO:0000256" key="3">
    <source>
        <dbReference type="ARBA" id="ARBA00023015"/>
    </source>
</evidence>
<keyword evidence="1" id="KW-0547">Nucleotide-binding</keyword>
<evidence type="ECO:0000256" key="2">
    <source>
        <dbReference type="ARBA" id="ARBA00022840"/>
    </source>
</evidence>
<gene>
    <name evidence="6" type="ORF">NE579_16805</name>
</gene>
<proteinExistence type="predicted"/>
<feature type="domain" description="Sigma-54 factor interaction" evidence="5">
    <location>
        <begin position="1"/>
        <end position="19"/>
    </location>
</feature>
<evidence type="ECO:0000256" key="1">
    <source>
        <dbReference type="ARBA" id="ARBA00022741"/>
    </source>
</evidence>
<evidence type="ECO:0000313" key="7">
    <source>
        <dbReference type="Proteomes" id="UP001204562"/>
    </source>
</evidence>
<dbReference type="GO" id="GO:0005524">
    <property type="term" value="F:ATP binding"/>
    <property type="evidence" value="ECO:0007669"/>
    <property type="project" value="InterPro"/>
</dbReference>
<protein>
    <submittedName>
        <fullName evidence="6">AAA family ATPase</fullName>
    </submittedName>
</protein>
<accession>A0AAW5JUG8</accession>
<dbReference type="PROSITE" id="PS50045">
    <property type="entry name" value="SIGMA54_INTERACT_4"/>
    <property type="match status" value="1"/>
</dbReference>
<reference evidence="6" key="1">
    <citation type="submission" date="2022-06" db="EMBL/GenBank/DDBJ databases">
        <title>Isolation of gut microbiota from human fecal samples.</title>
        <authorList>
            <person name="Pamer E.G."/>
            <person name="Barat B."/>
            <person name="Waligurski E."/>
            <person name="Medina S."/>
            <person name="Paddock L."/>
            <person name="Mostad J."/>
        </authorList>
    </citation>
    <scope>NUCLEOTIDE SEQUENCE</scope>
    <source>
        <strain evidence="6">DFI.9.91</strain>
    </source>
</reference>
<dbReference type="Gene3D" id="1.10.8.60">
    <property type="match status" value="1"/>
</dbReference>
<organism evidence="6 7">
    <name type="scientific">Intestinimonas massiliensis</name>
    <name type="common">ex Afouda et al. 2020</name>
    <dbReference type="NCBI Taxonomy" id="1673721"/>
    <lineage>
        <taxon>Bacteria</taxon>
        <taxon>Bacillati</taxon>
        <taxon>Bacillota</taxon>
        <taxon>Clostridia</taxon>
        <taxon>Eubacteriales</taxon>
        <taxon>Intestinimonas</taxon>
    </lineage>
</organism>
<keyword evidence="2" id="KW-0067">ATP-binding</keyword>
<dbReference type="EMBL" id="JANFYS010000332">
    <property type="protein sequence ID" value="MCQ4772060.1"/>
    <property type="molecule type" value="Genomic_DNA"/>
</dbReference>
<dbReference type="AlphaFoldDB" id="A0AAW5JUG8"/>
<dbReference type="InterPro" id="IPR009057">
    <property type="entry name" value="Homeodomain-like_sf"/>
</dbReference>
<comment type="caution">
    <text evidence="6">The sequence shown here is derived from an EMBL/GenBank/DDBJ whole genome shotgun (WGS) entry which is preliminary data.</text>
</comment>